<proteinExistence type="predicted"/>
<dbReference type="RefSeq" id="YP_010781043.1">
    <property type="nucleotide sequence ID" value="NC_075038.1"/>
</dbReference>
<dbReference type="EMBL" id="MF405918">
    <property type="protein sequence ID" value="QKU34414.1"/>
    <property type="molecule type" value="Genomic_DNA"/>
</dbReference>
<accession>A0A6N1NGR8</accession>
<reference evidence="1" key="2">
    <citation type="journal article" date="2018" name="Nat. Commun.">
        <title>Tailed giant Tupanvirus possesses the most complete translational apparatus of the known virosphere.</title>
        <authorList>
            <person name="Abrahao J."/>
            <person name="Silva L."/>
            <person name="Silva L.S."/>
            <person name="Khalil J.Y.B."/>
            <person name="Rodrigues R."/>
            <person name="Arantes T."/>
            <person name="Assis F."/>
            <person name="Boratto P."/>
            <person name="Andrade M."/>
            <person name="Kroon E.G."/>
            <person name="Ribeiro B."/>
            <person name="Bergier I."/>
            <person name="Seligmann H."/>
            <person name="Ghigo E."/>
            <person name="Colson P."/>
            <person name="Levasseur A."/>
            <person name="Kroemer G."/>
            <person name="Raoult D."/>
            <person name="La Scola B."/>
        </authorList>
    </citation>
    <scope>NUCLEOTIDE SEQUENCE [LARGE SCALE GENOMIC DNA]</scope>
    <source>
        <strain evidence="1">Deep ocean</strain>
    </source>
</reference>
<organism evidence="1">
    <name type="scientific">Tupanvirus deep ocean</name>
    <dbReference type="NCBI Taxonomy" id="2126984"/>
    <lineage>
        <taxon>Viruses</taxon>
        <taxon>Varidnaviria</taxon>
        <taxon>Bamfordvirae</taxon>
        <taxon>Nucleocytoviricota</taxon>
        <taxon>Megaviricetes</taxon>
        <taxon>Imitervirales</taxon>
        <taxon>Mimiviridae</taxon>
        <taxon>Megamimivirinae</taxon>
        <taxon>Tupanvirus</taxon>
        <taxon>Tupanvirus altamarinense</taxon>
    </lineage>
</organism>
<evidence type="ECO:0000313" key="1">
    <source>
        <dbReference type="EMBL" id="QKU34414.1"/>
    </source>
</evidence>
<dbReference type="KEGG" id="vg:80517734"/>
<sequence>MQNVSNKIIHTFEIKDCIIVTYRRAKRVVGAAFIRGIIVNSNYPEHVNGCEYFINMDQCLFTYKKDSYWFLRTNFGLWKILDTINIAPKLEKYLKNHETPHKPVVELTDCVLHYKPMSYFLTGKIITETHPKFPTGKKIKINMATALAATKLYGYWTIETPNTIWRIMKTGSSKSTCYDIRLDLEKNLEKSVDSKSYSVFY</sequence>
<protein>
    <submittedName>
        <fullName evidence="1">Putative ORFan</fullName>
    </submittedName>
</protein>
<reference evidence="1" key="1">
    <citation type="submission" date="2017-06" db="EMBL/GenBank/DDBJ databases">
        <authorList>
            <person name="Assis F.L."/>
            <person name="Abrahao J.S."/>
            <person name="Silva L."/>
            <person name="Khalil J.B."/>
            <person name="Rodrigues R."/>
            <person name="Silva L.S."/>
            <person name="Boratto P."/>
            <person name="Andrade M."/>
            <person name="Kroon E.G."/>
            <person name="Ribeiro B."/>
            <person name="Bergier I."/>
            <person name="Seligmann H."/>
            <person name="Ghigo E."/>
            <person name="Colson P."/>
            <person name="Levasseur A."/>
            <person name="Raoult D."/>
            <person name="Scola B.L."/>
        </authorList>
    </citation>
    <scope>NUCLEOTIDE SEQUENCE</scope>
    <source>
        <strain evidence="1">Deep ocean</strain>
    </source>
</reference>
<name>A0A6N1NGR8_9VIRU</name>
<dbReference type="GeneID" id="80517734"/>